<reference evidence="7 8" key="1">
    <citation type="journal article" date="2016" name="Nat. Commun.">
        <title>Thousands of microbial genomes shed light on interconnected biogeochemical processes in an aquifer system.</title>
        <authorList>
            <person name="Anantharaman K."/>
            <person name="Brown C.T."/>
            <person name="Hug L.A."/>
            <person name="Sharon I."/>
            <person name="Castelle C.J."/>
            <person name="Probst A.J."/>
            <person name="Thomas B.C."/>
            <person name="Singh A."/>
            <person name="Wilkins M.J."/>
            <person name="Karaoz U."/>
            <person name="Brodie E.L."/>
            <person name="Williams K.H."/>
            <person name="Hubbard S.S."/>
            <person name="Banfield J.F."/>
        </authorList>
    </citation>
    <scope>NUCLEOTIDE SEQUENCE [LARGE SCALE GENOMIC DNA]</scope>
</reference>
<keyword evidence="2 5" id="KW-0689">Ribosomal protein</keyword>
<dbReference type="Gene3D" id="2.30.30.790">
    <property type="match status" value="1"/>
</dbReference>
<evidence type="ECO:0000313" key="8">
    <source>
        <dbReference type="Proteomes" id="UP000178377"/>
    </source>
</evidence>
<evidence type="ECO:0000313" key="7">
    <source>
        <dbReference type="EMBL" id="OGE89640.1"/>
    </source>
</evidence>
<dbReference type="GO" id="GO:0022625">
    <property type="term" value="C:cytosolic large ribosomal subunit"/>
    <property type="evidence" value="ECO:0007669"/>
    <property type="project" value="TreeGrafter"/>
</dbReference>
<dbReference type="PANTHER" id="PTHR15680">
    <property type="entry name" value="RIBOSOMAL PROTEIN L19"/>
    <property type="match status" value="1"/>
</dbReference>
<dbReference type="HAMAP" id="MF_00402">
    <property type="entry name" value="Ribosomal_bL19"/>
    <property type="match status" value="1"/>
</dbReference>
<keyword evidence="3 5" id="KW-0687">Ribonucleoprotein</keyword>
<dbReference type="STRING" id="1817828.A2722_02200"/>
<name>A0A1F5PIW4_9BACT</name>
<accession>A0A1F5PIW4</accession>
<dbReference type="NCBIfam" id="TIGR01024">
    <property type="entry name" value="rplS_bact"/>
    <property type="match status" value="1"/>
</dbReference>
<protein>
    <recommendedName>
        <fullName evidence="4 5">Large ribosomal subunit protein bL19</fullName>
    </recommendedName>
</protein>
<gene>
    <name evidence="5" type="primary">rplS</name>
    <name evidence="7" type="ORF">A2722_02200</name>
</gene>
<evidence type="ECO:0000256" key="5">
    <source>
        <dbReference type="HAMAP-Rule" id="MF_00402"/>
    </source>
</evidence>
<proteinExistence type="inferred from homology"/>
<comment type="similarity">
    <text evidence="1 5 6">Belongs to the bacterial ribosomal protein bL19 family.</text>
</comment>
<dbReference type="InterPro" id="IPR008991">
    <property type="entry name" value="Translation_prot_SH3-like_sf"/>
</dbReference>
<dbReference type="PANTHER" id="PTHR15680:SF9">
    <property type="entry name" value="LARGE RIBOSOMAL SUBUNIT PROTEIN BL19M"/>
    <property type="match status" value="1"/>
</dbReference>
<dbReference type="GO" id="GO:0003735">
    <property type="term" value="F:structural constituent of ribosome"/>
    <property type="evidence" value="ECO:0007669"/>
    <property type="project" value="InterPro"/>
</dbReference>
<sequence>MTLVEEKKERLKSDIPEFSSGDTVKVHQRIKEGEKERIQIFEGLVIARHGKQGISSTFTVRKIASGVGVERIFPLHTPSIAKIEIVRKGSVSKAKLYYVRDRQDSQPRFRKGPAKK</sequence>
<comment type="function">
    <text evidence="5 6">This protein is located at the 30S-50S ribosomal subunit interface and may play a role in the structure and function of the aminoacyl-tRNA binding site.</text>
</comment>
<dbReference type="PRINTS" id="PR00061">
    <property type="entry name" value="RIBOSOMALL19"/>
</dbReference>
<dbReference type="Pfam" id="PF01245">
    <property type="entry name" value="Ribosomal_L19"/>
    <property type="match status" value="1"/>
</dbReference>
<evidence type="ECO:0000256" key="4">
    <source>
        <dbReference type="ARBA" id="ARBA00035171"/>
    </source>
</evidence>
<dbReference type="GO" id="GO:0006412">
    <property type="term" value="P:translation"/>
    <property type="evidence" value="ECO:0007669"/>
    <property type="project" value="UniProtKB-UniRule"/>
</dbReference>
<evidence type="ECO:0000256" key="3">
    <source>
        <dbReference type="ARBA" id="ARBA00023274"/>
    </source>
</evidence>
<dbReference type="AlphaFoldDB" id="A0A1F5PIW4"/>
<dbReference type="InterPro" id="IPR001857">
    <property type="entry name" value="Ribosomal_bL19"/>
</dbReference>
<dbReference type="SUPFAM" id="SSF50104">
    <property type="entry name" value="Translation proteins SH3-like domain"/>
    <property type="match status" value="1"/>
</dbReference>
<dbReference type="InterPro" id="IPR038657">
    <property type="entry name" value="Ribosomal_bL19_sf"/>
</dbReference>
<dbReference type="Proteomes" id="UP000178377">
    <property type="component" value="Unassembled WGS sequence"/>
</dbReference>
<comment type="caution">
    <text evidence="7">The sequence shown here is derived from an EMBL/GenBank/DDBJ whole genome shotgun (WGS) entry which is preliminary data.</text>
</comment>
<dbReference type="PIRSF" id="PIRSF002191">
    <property type="entry name" value="Ribosomal_L19"/>
    <property type="match status" value="1"/>
</dbReference>
<dbReference type="EMBL" id="MFEO01000018">
    <property type="protein sequence ID" value="OGE89640.1"/>
    <property type="molecule type" value="Genomic_DNA"/>
</dbReference>
<evidence type="ECO:0000256" key="2">
    <source>
        <dbReference type="ARBA" id="ARBA00022980"/>
    </source>
</evidence>
<organism evidence="7 8">
    <name type="scientific">Candidatus Doudnabacteria bacterium RIFCSPHIGHO2_01_FULL_50_11</name>
    <dbReference type="NCBI Taxonomy" id="1817828"/>
    <lineage>
        <taxon>Bacteria</taxon>
        <taxon>Candidatus Doudnaibacteriota</taxon>
    </lineage>
</organism>
<evidence type="ECO:0000256" key="6">
    <source>
        <dbReference type="RuleBase" id="RU000559"/>
    </source>
</evidence>
<evidence type="ECO:0000256" key="1">
    <source>
        <dbReference type="ARBA" id="ARBA00005781"/>
    </source>
</evidence>